<dbReference type="PANTHER" id="PTHR47095:SF1">
    <property type="entry name" value="RING FINGER PROTEIN 222"/>
    <property type="match status" value="1"/>
</dbReference>
<keyword evidence="5" id="KW-0472">Membrane</keyword>
<keyword evidence="5" id="KW-0812">Transmembrane</keyword>
<organism evidence="7 8">
    <name type="scientific">Eleutherodactylus coqui</name>
    <name type="common">Puerto Rican coqui</name>
    <dbReference type="NCBI Taxonomy" id="57060"/>
    <lineage>
        <taxon>Eukaryota</taxon>
        <taxon>Metazoa</taxon>
        <taxon>Chordata</taxon>
        <taxon>Craniata</taxon>
        <taxon>Vertebrata</taxon>
        <taxon>Euteleostomi</taxon>
        <taxon>Amphibia</taxon>
        <taxon>Batrachia</taxon>
        <taxon>Anura</taxon>
        <taxon>Neobatrachia</taxon>
        <taxon>Hyloidea</taxon>
        <taxon>Eleutherodactylidae</taxon>
        <taxon>Eleutherodactylinae</taxon>
        <taxon>Eleutherodactylus</taxon>
        <taxon>Eleutherodactylus</taxon>
    </lineage>
</organism>
<dbReference type="InterPro" id="IPR013083">
    <property type="entry name" value="Znf_RING/FYVE/PHD"/>
</dbReference>
<evidence type="ECO:0000313" key="7">
    <source>
        <dbReference type="EMBL" id="KAG9466400.1"/>
    </source>
</evidence>
<sequence length="212" mass="23083">MSGADSGKEAPTNECPVCYERLQNPNISERRLSCGHSFCHDCLVKYLMTAKQEGSIKKNIICPLCRYVTFLSKRGLILPPKTGELNQILEVPHSPSCLTHSTIIGNPNVLIIPIPETNESHSSQDPCRCTCSGDPGPDLIGHTCGSQVFIISDEGQPMESSEDMVTTSSETPHVDARVNCCHSPSLIMILLLIFLVAVLAAVLPWVLLVKKT</sequence>
<proteinExistence type="predicted"/>
<dbReference type="InterPro" id="IPR001841">
    <property type="entry name" value="Znf_RING"/>
</dbReference>
<keyword evidence="8" id="KW-1185">Reference proteome</keyword>
<name>A0A8J6BMH1_ELECQ</name>
<dbReference type="Gene3D" id="3.30.40.10">
    <property type="entry name" value="Zinc/RING finger domain, C3HC4 (zinc finger)"/>
    <property type="match status" value="1"/>
</dbReference>
<gene>
    <name evidence="7" type="ORF">GDO78_016696</name>
</gene>
<protein>
    <recommendedName>
        <fullName evidence="6">RING-type domain-containing protein</fullName>
    </recommendedName>
</protein>
<evidence type="ECO:0000256" key="1">
    <source>
        <dbReference type="ARBA" id="ARBA00022723"/>
    </source>
</evidence>
<keyword evidence="5" id="KW-1133">Transmembrane helix</keyword>
<evidence type="ECO:0000256" key="3">
    <source>
        <dbReference type="ARBA" id="ARBA00022833"/>
    </source>
</evidence>
<dbReference type="Pfam" id="PF13639">
    <property type="entry name" value="zf-RING_2"/>
    <property type="match status" value="1"/>
</dbReference>
<dbReference type="OrthoDB" id="6270329at2759"/>
<dbReference type="InterPro" id="IPR042973">
    <property type="entry name" value="RNF222"/>
</dbReference>
<dbReference type="AlphaFoldDB" id="A0A8J6BMH1"/>
<dbReference type="CDD" id="cd16564">
    <property type="entry name" value="RING-HC_RNF222"/>
    <property type="match status" value="1"/>
</dbReference>
<dbReference type="SUPFAM" id="SSF57850">
    <property type="entry name" value="RING/U-box"/>
    <property type="match status" value="1"/>
</dbReference>
<evidence type="ECO:0000256" key="2">
    <source>
        <dbReference type="ARBA" id="ARBA00022771"/>
    </source>
</evidence>
<dbReference type="GO" id="GO:0008270">
    <property type="term" value="F:zinc ion binding"/>
    <property type="evidence" value="ECO:0007669"/>
    <property type="project" value="UniProtKB-KW"/>
</dbReference>
<evidence type="ECO:0000256" key="4">
    <source>
        <dbReference type="PROSITE-ProRule" id="PRU00175"/>
    </source>
</evidence>
<keyword evidence="1" id="KW-0479">Metal-binding</keyword>
<dbReference type="SMART" id="SM00184">
    <property type="entry name" value="RING"/>
    <property type="match status" value="1"/>
</dbReference>
<keyword evidence="3" id="KW-0862">Zinc</keyword>
<evidence type="ECO:0000259" key="6">
    <source>
        <dbReference type="PROSITE" id="PS50089"/>
    </source>
</evidence>
<comment type="caution">
    <text evidence="7">The sequence shown here is derived from an EMBL/GenBank/DDBJ whole genome shotgun (WGS) entry which is preliminary data.</text>
</comment>
<evidence type="ECO:0000256" key="5">
    <source>
        <dbReference type="SAM" id="Phobius"/>
    </source>
</evidence>
<reference evidence="7" key="1">
    <citation type="thesis" date="2020" institute="ProQuest LLC" country="789 East Eisenhower Parkway, Ann Arbor, MI, USA">
        <title>Comparative Genomics and Chromosome Evolution.</title>
        <authorList>
            <person name="Mudd A.B."/>
        </authorList>
    </citation>
    <scope>NUCLEOTIDE SEQUENCE</scope>
    <source>
        <strain evidence="7">HN-11 Male</strain>
        <tissue evidence="7">Kidney and liver</tissue>
    </source>
</reference>
<evidence type="ECO:0000313" key="8">
    <source>
        <dbReference type="Proteomes" id="UP000770717"/>
    </source>
</evidence>
<dbReference type="EMBL" id="WNTK01002084">
    <property type="protein sequence ID" value="KAG9466400.1"/>
    <property type="molecule type" value="Genomic_DNA"/>
</dbReference>
<feature type="domain" description="RING-type" evidence="6">
    <location>
        <begin position="15"/>
        <end position="66"/>
    </location>
</feature>
<accession>A0A8J6BMH1</accession>
<dbReference type="PANTHER" id="PTHR47095">
    <property type="entry name" value="RING FINGER PROTEIN 222"/>
    <property type="match status" value="1"/>
</dbReference>
<keyword evidence="2 4" id="KW-0863">Zinc-finger</keyword>
<dbReference type="PROSITE" id="PS00518">
    <property type="entry name" value="ZF_RING_1"/>
    <property type="match status" value="1"/>
</dbReference>
<dbReference type="Proteomes" id="UP000770717">
    <property type="component" value="Unassembled WGS sequence"/>
</dbReference>
<feature type="transmembrane region" description="Helical" evidence="5">
    <location>
        <begin position="186"/>
        <end position="209"/>
    </location>
</feature>
<dbReference type="PROSITE" id="PS50089">
    <property type="entry name" value="ZF_RING_2"/>
    <property type="match status" value="1"/>
</dbReference>
<dbReference type="InterPro" id="IPR017907">
    <property type="entry name" value="Znf_RING_CS"/>
</dbReference>